<evidence type="ECO:0000313" key="2">
    <source>
        <dbReference type="Proteomes" id="UP000305792"/>
    </source>
</evidence>
<comment type="caution">
    <text evidence="1">The sequence shown here is derived from an EMBL/GenBank/DDBJ whole genome shotgun (WGS) entry which is preliminary data.</text>
</comment>
<proteinExistence type="predicted"/>
<name>A0A4S8PFQ9_9ACTN</name>
<dbReference type="InterPro" id="IPR046828">
    <property type="entry name" value="RepSA"/>
</dbReference>
<keyword evidence="2" id="KW-1185">Reference proteome</keyword>
<organism evidence="1 2">
    <name type="scientific">Glycomyces paridis</name>
    <dbReference type="NCBI Taxonomy" id="2126555"/>
    <lineage>
        <taxon>Bacteria</taxon>
        <taxon>Bacillati</taxon>
        <taxon>Actinomycetota</taxon>
        <taxon>Actinomycetes</taxon>
        <taxon>Glycomycetales</taxon>
        <taxon>Glycomycetaceae</taxon>
        <taxon>Glycomyces</taxon>
    </lineage>
</organism>
<dbReference type="OrthoDB" id="3203793at2"/>
<reference evidence="1 2" key="1">
    <citation type="journal article" date="2018" name="Int. J. Syst. Evol. Microbiol.">
        <title>Glycomyces paridis sp. nov., isolated from the medicinal plant Paris polyphylla.</title>
        <authorList>
            <person name="Fang X.M."/>
            <person name="Bai J.L."/>
            <person name="Su J."/>
            <person name="Zhao L.L."/>
            <person name="Liu H.Y."/>
            <person name="Ma B.P."/>
            <person name="Zhang Y.Q."/>
            <person name="Yu L.Y."/>
        </authorList>
    </citation>
    <scope>NUCLEOTIDE SEQUENCE [LARGE SCALE GENOMIC DNA]</scope>
    <source>
        <strain evidence="1 2">CPCC 204357</strain>
    </source>
</reference>
<evidence type="ECO:0000313" key="1">
    <source>
        <dbReference type="EMBL" id="THV27144.1"/>
    </source>
</evidence>
<sequence>MGSSAFPQWRARVEGVGGCARPVKLNARTTLRTTLPHSRLELSTRVEDRSVWVRCGTRRAASCPACSARYEADAYHLVRAGLCGDESKGVPVAVAARPTAFVTLTAPSFGPVHNRPGTRPCTCRAWHREDDPRLGTPIDPAGYDYEAAVLWNNRAGALWADFTRRVRRALAHAGGLTIRDSTRVLALSYAKVAEYQRRGQVHFHAAVRLDGLGGHASNPPAWASADVLADAVRAAAAGTEVLAERADRSPLVLTWGTQLDIQAVDTGSASTATSGPAQVEAGKVAAYIAKYATKSTGVTDGVDHRVSAAEVERLNASAHAKTMMRTALALAEVSHLAGLKLGHWAHMLGYRGHFLTKSRAFSTTFAALRGARAAWTIAQHQLDHGGPDLVLDTEWTVIGFGYRTPEEHTFAAAIAERSLSRLKDKRPTVAGTETSK</sequence>
<gene>
    <name evidence="1" type="ORF">E9998_16750</name>
</gene>
<protein>
    <submittedName>
        <fullName evidence="1">Replication initiation protein</fullName>
    </submittedName>
</protein>
<dbReference type="Proteomes" id="UP000305792">
    <property type="component" value="Unassembled WGS sequence"/>
</dbReference>
<dbReference type="Pfam" id="PF20199">
    <property type="entry name" value="RepSA"/>
    <property type="match status" value="1"/>
</dbReference>
<dbReference type="EMBL" id="STGX01000012">
    <property type="protein sequence ID" value="THV27144.1"/>
    <property type="molecule type" value="Genomic_DNA"/>
</dbReference>
<dbReference type="AlphaFoldDB" id="A0A4S8PFQ9"/>
<accession>A0A4S8PFQ9</accession>